<feature type="transmembrane region" description="Helical" evidence="6">
    <location>
        <begin position="7"/>
        <end position="29"/>
    </location>
</feature>
<dbReference type="Gene3D" id="1.10.3730.20">
    <property type="match status" value="2"/>
</dbReference>
<feature type="transmembrane region" description="Helical" evidence="6">
    <location>
        <begin position="123"/>
        <end position="143"/>
    </location>
</feature>
<dbReference type="InterPro" id="IPR000620">
    <property type="entry name" value="EamA_dom"/>
</dbReference>
<feature type="transmembrane region" description="Helical" evidence="6">
    <location>
        <begin position="247"/>
        <end position="266"/>
    </location>
</feature>
<accession>S7UGW9</accession>
<proteinExistence type="inferred from homology"/>
<dbReference type="InterPro" id="IPR050638">
    <property type="entry name" value="AA-Vitamin_Transporters"/>
</dbReference>
<evidence type="ECO:0000256" key="2">
    <source>
        <dbReference type="ARBA" id="ARBA00007362"/>
    </source>
</evidence>
<comment type="caution">
    <text evidence="8">The sequence shown here is derived from an EMBL/GenBank/DDBJ whole genome shotgun (WGS) entry which is preliminary data.</text>
</comment>
<dbReference type="GO" id="GO:0016020">
    <property type="term" value="C:membrane"/>
    <property type="evidence" value="ECO:0007669"/>
    <property type="project" value="UniProtKB-SubCell"/>
</dbReference>
<feature type="transmembrane region" description="Helical" evidence="6">
    <location>
        <begin position="272"/>
        <end position="291"/>
    </location>
</feature>
<sequence length="301" mass="31104">MRDESKACLDLAAAMVIVGSSVVAGKMALATMPLYTSQALRFALACLVLLPLLFLREGGLPRLSLGQWGVVAGLAACGSLLFNVFLLHGLRLTSAAAAGIIASTTPACMALIAVVFLRERLFFRAWSGVGLAVAGVAAVNLAAKGDGGASSLAGNLLVLCAVLAESLFLLLRRALPPGLSPLCVATLVSLAALTFFVPLALLELAGGPFPVIDLRGWLVVAYYGLVITILAYVFWFRGVTRVSPATAAVMTGIMPVAAACLSWAVLGEEVRPEQVAGCTLVLGGILCMALPGRTARPRVTL</sequence>
<dbReference type="eggNOG" id="COG0697">
    <property type="taxonomic scope" value="Bacteria"/>
</dbReference>
<feature type="transmembrane region" description="Helical" evidence="6">
    <location>
        <begin position="67"/>
        <end position="90"/>
    </location>
</feature>
<dbReference type="EMBL" id="ATHI01000026">
    <property type="protein sequence ID" value="EPR33079.1"/>
    <property type="molecule type" value="Genomic_DNA"/>
</dbReference>
<reference evidence="8 9" key="1">
    <citation type="journal article" date="2013" name="Genome Announc.">
        <title>Draft genome sequences for three mercury-methylating, sulfate-reducing bacteria.</title>
        <authorList>
            <person name="Brown S.D."/>
            <person name="Hurt R.A.Jr."/>
            <person name="Gilmour C.C."/>
            <person name="Elias D.A."/>
        </authorList>
    </citation>
    <scope>NUCLEOTIDE SEQUENCE [LARGE SCALE GENOMIC DNA]</scope>
    <source>
        <strain evidence="8 9">DSM 16529</strain>
    </source>
</reference>
<comment type="subcellular location">
    <subcellularLocation>
        <location evidence="1">Membrane</location>
        <topology evidence="1">Multi-pass membrane protein</topology>
    </subcellularLocation>
</comment>
<protein>
    <recommendedName>
        <fullName evidence="7">EamA domain-containing protein</fullName>
    </recommendedName>
</protein>
<dbReference type="SUPFAM" id="SSF103481">
    <property type="entry name" value="Multidrug resistance efflux transporter EmrE"/>
    <property type="match status" value="2"/>
</dbReference>
<feature type="transmembrane region" description="Helical" evidence="6">
    <location>
        <begin position="182"/>
        <end position="202"/>
    </location>
</feature>
<evidence type="ECO:0000256" key="5">
    <source>
        <dbReference type="ARBA" id="ARBA00023136"/>
    </source>
</evidence>
<evidence type="ECO:0000259" key="7">
    <source>
        <dbReference type="Pfam" id="PF00892"/>
    </source>
</evidence>
<evidence type="ECO:0000256" key="6">
    <source>
        <dbReference type="SAM" id="Phobius"/>
    </source>
</evidence>
<feature type="transmembrane region" description="Helical" evidence="6">
    <location>
        <begin position="149"/>
        <end position="170"/>
    </location>
</feature>
<feature type="transmembrane region" description="Helical" evidence="6">
    <location>
        <begin position="214"/>
        <end position="235"/>
    </location>
</feature>
<feature type="domain" description="EamA" evidence="7">
    <location>
        <begin position="11"/>
        <end position="140"/>
    </location>
</feature>
<dbReference type="STRING" id="1121439.dsat_0520"/>
<keyword evidence="3 6" id="KW-0812">Transmembrane</keyword>
<evidence type="ECO:0000313" key="8">
    <source>
        <dbReference type="EMBL" id="EPR33079.1"/>
    </source>
</evidence>
<feature type="domain" description="EamA" evidence="7">
    <location>
        <begin position="153"/>
        <end position="288"/>
    </location>
</feature>
<dbReference type="Proteomes" id="UP000014975">
    <property type="component" value="Unassembled WGS sequence"/>
</dbReference>
<gene>
    <name evidence="8" type="ORF">dsat_0520</name>
</gene>
<keyword evidence="9" id="KW-1185">Reference proteome</keyword>
<evidence type="ECO:0000256" key="4">
    <source>
        <dbReference type="ARBA" id="ARBA00022989"/>
    </source>
</evidence>
<comment type="similarity">
    <text evidence="2">Belongs to the EamA transporter family.</text>
</comment>
<evidence type="ECO:0000256" key="1">
    <source>
        <dbReference type="ARBA" id="ARBA00004141"/>
    </source>
</evidence>
<dbReference type="AlphaFoldDB" id="S7UGW9"/>
<dbReference type="InterPro" id="IPR037185">
    <property type="entry name" value="EmrE-like"/>
</dbReference>
<organism evidence="8 9">
    <name type="scientific">Alkalidesulfovibrio alkalitolerans DSM 16529</name>
    <dbReference type="NCBI Taxonomy" id="1121439"/>
    <lineage>
        <taxon>Bacteria</taxon>
        <taxon>Pseudomonadati</taxon>
        <taxon>Thermodesulfobacteriota</taxon>
        <taxon>Desulfovibrionia</taxon>
        <taxon>Desulfovibrionales</taxon>
        <taxon>Desulfovibrionaceae</taxon>
        <taxon>Alkalidesulfovibrio</taxon>
    </lineage>
</organism>
<dbReference type="PATRIC" id="fig|1121439.3.peg.1876"/>
<name>S7UGW9_9BACT</name>
<keyword evidence="5 6" id="KW-0472">Membrane</keyword>
<feature type="transmembrane region" description="Helical" evidence="6">
    <location>
        <begin position="96"/>
        <end position="116"/>
    </location>
</feature>
<dbReference type="OrthoDB" id="9799821at2"/>
<dbReference type="RefSeq" id="WP_020887214.1">
    <property type="nucleotide sequence ID" value="NZ_ATHI01000026.1"/>
</dbReference>
<dbReference type="Pfam" id="PF00892">
    <property type="entry name" value="EamA"/>
    <property type="match status" value="2"/>
</dbReference>
<keyword evidence="4 6" id="KW-1133">Transmembrane helix</keyword>
<evidence type="ECO:0000313" key="9">
    <source>
        <dbReference type="Proteomes" id="UP000014975"/>
    </source>
</evidence>
<evidence type="ECO:0000256" key="3">
    <source>
        <dbReference type="ARBA" id="ARBA00022692"/>
    </source>
</evidence>
<dbReference type="PANTHER" id="PTHR32322:SF2">
    <property type="entry name" value="EAMA DOMAIN-CONTAINING PROTEIN"/>
    <property type="match status" value="1"/>
</dbReference>
<feature type="transmembrane region" description="Helical" evidence="6">
    <location>
        <begin position="35"/>
        <end position="55"/>
    </location>
</feature>
<dbReference type="PANTHER" id="PTHR32322">
    <property type="entry name" value="INNER MEMBRANE TRANSPORTER"/>
    <property type="match status" value="1"/>
</dbReference>